<dbReference type="Pfam" id="PF00175">
    <property type="entry name" value="NAD_binding_1"/>
    <property type="match status" value="1"/>
</dbReference>
<dbReference type="InterPro" id="IPR039261">
    <property type="entry name" value="FNR_nucleotide-bd"/>
</dbReference>
<dbReference type="GO" id="GO:0016491">
    <property type="term" value="F:oxidoreductase activity"/>
    <property type="evidence" value="ECO:0007669"/>
    <property type="project" value="InterPro"/>
</dbReference>
<dbReference type="InterPro" id="IPR017938">
    <property type="entry name" value="Riboflavin_synthase-like_b-brl"/>
</dbReference>
<evidence type="ECO:0000313" key="2">
    <source>
        <dbReference type="EMBL" id="MBA4626211.1"/>
    </source>
</evidence>
<dbReference type="PRINTS" id="PR00410">
    <property type="entry name" value="PHEHYDRXLASE"/>
</dbReference>
<reference evidence="2" key="1">
    <citation type="journal article" date="2013" name="J. Plant Res.">
        <title>Effect of fungi and light on seed germination of three Opuntia species from semiarid lands of central Mexico.</title>
        <authorList>
            <person name="Delgado-Sanchez P."/>
            <person name="Jimenez-Bremont J.F."/>
            <person name="Guerrero-Gonzalez Mde L."/>
            <person name="Flores J."/>
        </authorList>
    </citation>
    <scope>NUCLEOTIDE SEQUENCE</scope>
    <source>
        <tissue evidence="2">Cladode</tissue>
    </source>
</reference>
<dbReference type="SUPFAM" id="SSF63380">
    <property type="entry name" value="Riboflavin synthase domain-like"/>
    <property type="match status" value="1"/>
</dbReference>
<proteinExistence type="predicted"/>
<dbReference type="PANTHER" id="PTHR47215:SF1">
    <property type="entry name" value="F9L1.8 PROTEIN"/>
    <property type="match status" value="1"/>
</dbReference>
<dbReference type="CDD" id="cd00322">
    <property type="entry name" value="FNR_like"/>
    <property type="match status" value="1"/>
</dbReference>
<dbReference type="InterPro" id="IPR017927">
    <property type="entry name" value="FAD-bd_FR_type"/>
</dbReference>
<accession>A0A7C8YU76</accession>
<sequence length="294" mass="31806">MSVVSLFACSLSLQPHAHLSLPTPPMSTLRRLTLTLPLSFRRRFSVAAAVKQDTTVWTPTPISLVEPAAESLFHVAIDISDSPDLAASHTRPGQYLQLRVPQSPKPSFLAIASPPSFAATAGEFEFLVKSIAGSTAELLCALKKGDVIELSPVMGNGFDVDRISPPEEYQTVLMFATGSGISPIRSLIESGFGADKRSDVRLYYGARNLQRMAYQDRFEYWEATGVKVVPVLSDPDEGWTGETGYVQAAFSKLKQIVSPKSTGAVLCGHKQMAEEVTSILTVDGVSGDKILKNF</sequence>
<dbReference type="SUPFAM" id="SSF52343">
    <property type="entry name" value="Ferredoxin reductase-like, C-terminal NADP-linked domain"/>
    <property type="match status" value="1"/>
</dbReference>
<dbReference type="PROSITE" id="PS51384">
    <property type="entry name" value="FAD_FR"/>
    <property type="match status" value="1"/>
</dbReference>
<dbReference type="PANTHER" id="PTHR47215">
    <property type="match status" value="1"/>
</dbReference>
<dbReference type="Gene3D" id="2.40.30.10">
    <property type="entry name" value="Translation factors"/>
    <property type="match status" value="1"/>
</dbReference>
<dbReference type="EMBL" id="GISG01055505">
    <property type="protein sequence ID" value="MBA4626211.1"/>
    <property type="molecule type" value="Transcribed_RNA"/>
</dbReference>
<feature type="domain" description="FAD-binding FR-type" evidence="1">
    <location>
        <begin position="55"/>
        <end position="160"/>
    </location>
</feature>
<dbReference type="Gene3D" id="3.40.50.80">
    <property type="entry name" value="Nucleotide-binding domain of ferredoxin-NADP reductase (FNR) module"/>
    <property type="match status" value="1"/>
</dbReference>
<reference evidence="2" key="2">
    <citation type="submission" date="2020-07" db="EMBL/GenBank/DDBJ databases">
        <authorList>
            <person name="Vera ALvarez R."/>
            <person name="Arias-Moreno D.M."/>
            <person name="Jimenez-Jacinto V."/>
            <person name="Jimenez-Bremont J.F."/>
            <person name="Swaminathan K."/>
            <person name="Moose S.P."/>
            <person name="Guerrero-Gonzalez M.L."/>
            <person name="Marino-Ramirez L."/>
            <person name="Landsman D."/>
            <person name="Rodriguez-Kessler M."/>
            <person name="Delgado-Sanchez P."/>
        </authorList>
    </citation>
    <scope>NUCLEOTIDE SEQUENCE</scope>
    <source>
        <tissue evidence="2">Cladode</tissue>
    </source>
</reference>
<dbReference type="AlphaFoldDB" id="A0A7C8YU76"/>
<name>A0A7C8YU76_OPUST</name>
<organism evidence="2">
    <name type="scientific">Opuntia streptacantha</name>
    <name type="common">Prickly pear cactus</name>
    <name type="synonym">Opuntia cardona</name>
    <dbReference type="NCBI Taxonomy" id="393608"/>
    <lineage>
        <taxon>Eukaryota</taxon>
        <taxon>Viridiplantae</taxon>
        <taxon>Streptophyta</taxon>
        <taxon>Embryophyta</taxon>
        <taxon>Tracheophyta</taxon>
        <taxon>Spermatophyta</taxon>
        <taxon>Magnoliopsida</taxon>
        <taxon>eudicotyledons</taxon>
        <taxon>Gunneridae</taxon>
        <taxon>Pentapetalae</taxon>
        <taxon>Caryophyllales</taxon>
        <taxon>Cactineae</taxon>
        <taxon>Cactaceae</taxon>
        <taxon>Opuntioideae</taxon>
        <taxon>Opuntia</taxon>
    </lineage>
</organism>
<evidence type="ECO:0000259" key="1">
    <source>
        <dbReference type="PROSITE" id="PS51384"/>
    </source>
</evidence>
<protein>
    <recommendedName>
        <fullName evidence="1">FAD-binding FR-type domain-containing protein</fullName>
    </recommendedName>
</protein>
<dbReference type="InterPro" id="IPR001433">
    <property type="entry name" value="OxRdtase_FAD/NAD-bd"/>
</dbReference>